<reference evidence="2 3" key="1">
    <citation type="journal article" date="2017" name="Genome Announc.">
        <title>Genome sequence of the saprophytic ascomycete Epicoccum nigrum ICMP 19927 strain isolated from New Zealand.</title>
        <authorList>
            <person name="Fokin M."/>
            <person name="Fleetwood D."/>
            <person name="Weir B.S."/>
            <person name="Villas-Boas S.G."/>
        </authorList>
    </citation>
    <scope>NUCLEOTIDE SEQUENCE [LARGE SCALE GENOMIC DNA]</scope>
    <source>
        <strain evidence="2 3">ICMP 19927</strain>
    </source>
</reference>
<accession>A0A1Y2MAZ8</accession>
<dbReference type="AlphaFoldDB" id="A0A1Y2MAZ8"/>
<dbReference type="InParanoid" id="A0A1Y2MAZ8"/>
<dbReference type="EMBL" id="KZ107839">
    <property type="protein sequence ID" value="OSS52408.1"/>
    <property type="molecule type" value="Genomic_DNA"/>
</dbReference>
<gene>
    <name evidence="2" type="ORF">B5807_01958</name>
</gene>
<protein>
    <submittedName>
        <fullName evidence="2">Uncharacterized protein</fullName>
    </submittedName>
</protein>
<name>A0A1Y2MAZ8_EPING</name>
<evidence type="ECO:0000256" key="1">
    <source>
        <dbReference type="SAM" id="MobiDB-lite"/>
    </source>
</evidence>
<feature type="region of interest" description="Disordered" evidence="1">
    <location>
        <begin position="221"/>
        <end position="241"/>
    </location>
</feature>
<organism evidence="2 3">
    <name type="scientific">Epicoccum nigrum</name>
    <name type="common">Soil fungus</name>
    <name type="synonym">Epicoccum purpurascens</name>
    <dbReference type="NCBI Taxonomy" id="105696"/>
    <lineage>
        <taxon>Eukaryota</taxon>
        <taxon>Fungi</taxon>
        <taxon>Dikarya</taxon>
        <taxon>Ascomycota</taxon>
        <taxon>Pezizomycotina</taxon>
        <taxon>Dothideomycetes</taxon>
        <taxon>Pleosporomycetidae</taxon>
        <taxon>Pleosporales</taxon>
        <taxon>Pleosporineae</taxon>
        <taxon>Didymellaceae</taxon>
        <taxon>Epicoccum</taxon>
    </lineage>
</organism>
<proteinExistence type="predicted"/>
<dbReference type="Proteomes" id="UP000193240">
    <property type="component" value="Unassembled WGS sequence"/>
</dbReference>
<feature type="compositionally biased region" description="Basic and acidic residues" evidence="1">
    <location>
        <begin position="224"/>
        <end position="236"/>
    </location>
</feature>
<sequence length="295" mass="30805">MTHAFQLSPLSSDYFNHKPRSFLSLHTNYDVKLTPNHGEVGQPPYTPSRGRRTSRAMAYAQPSPSLNSSTVGAGRPRAPLRRTLLRVSLLCALLLLAGLGWCCESVGCSGRGGGGLVGSYVGGGSVVVGWGAAEVPEVVKGWGTAEGMDLSAYWGAPASIEENVEGGEEVGEEAMWTGELVGLKGVDPQTGEVVWDDEEAIFGTGEVSGGPDEEAEVEAQQVEGDAKPDGTARDENADGDDEAAEGVVGAVKHLESTATVDDVAENAPAQYSAQQDEALPLAQRKGWIGSLGGFF</sequence>
<evidence type="ECO:0000313" key="2">
    <source>
        <dbReference type="EMBL" id="OSS52408.1"/>
    </source>
</evidence>
<keyword evidence="3" id="KW-1185">Reference proteome</keyword>
<evidence type="ECO:0000313" key="3">
    <source>
        <dbReference type="Proteomes" id="UP000193240"/>
    </source>
</evidence>